<keyword evidence="3" id="KW-1185">Reference proteome</keyword>
<evidence type="ECO:0000259" key="1">
    <source>
        <dbReference type="Pfam" id="PF21678"/>
    </source>
</evidence>
<dbReference type="STRING" id="78915.A0A4P9XG24"/>
<proteinExistence type="predicted"/>
<dbReference type="Proteomes" id="UP000271241">
    <property type="component" value="Unassembled WGS sequence"/>
</dbReference>
<dbReference type="PANTHER" id="PTHR32085:SF3">
    <property type="entry name" value="PROTEIN CSF1"/>
    <property type="match status" value="1"/>
</dbReference>
<reference evidence="3" key="1">
    <citation type="journal article" date="2018" name="Nat. Microbiol.">
        <title>Leveraging single-cell genomics to expand the fungal tree of life.</title>
        <authorList>
            <person name="Ahrendt S.R."/>
            <person name="Quandt C.A."/>
            <person name="Ciobanu D."/>
            <person name="Clum A."/>
            <person name="Salamov A."/>
            <person name="Andreopoulos B."/>
            <person name="Cheng J.F."/>
            <person name="Woyke T."/>
            <person name="Pelin A."/>
            <person name="Henrissat B."/>
            <person name="Reynolds N.K."/>
            <person name="Benny G.L."/>
            <person name="Smith M.E."/>
            <person name="James T.Y."/>
            <person name="Grigoriev I.V."/>
        </authorList>
    </citation>
    <scope>NUCLEOTIDE SEQUENCE [LARGE SCALE GENOMIC DNA]</scope>
    <source>
        <strain evidence="3">RSA 1356</strain>
    </source>
</reference>
<dbReference type="InterPro" id="IPR048636">
    <property type="entry name" value="Csf1_N"/>
</dbReference>
<dbReference type="AlphaFoldDB" id="A0A4P9XG24"/>
<dbReference type="EMBL" id="KZ993615">
    <property type="protein sequence ID" value="RKP04573.1"/>
    <property type="molecule type" value="Genomic_DNA"/>
</dbReference>
<gene>
    <name evidence="2" type="ORF">THASP1DRAFT_33643</name>
</gene>
<sequence>MATTARDRDIEYAAVPDIIECEELALVYYSDVPGTVPTAWNRATVAVAHDVGNRDPAPQWGLRLTLRDSLLQYGPWADAQRALLQDFFFPSAYRNQSKTERLIPGETRLHTEFRLDISFAGDTNFRLPTREPSKDWLHPRDTRSLPAYRGGAARPYGWLDLEMGTGSSLSVIVPMVVGETGYTTLVELAILNLNATTSVDYASMLVAPRCQFTGYMEMPRVWNAQRTWTYNVSLQEAEIFLLRDHITLVQDLINDWTAGPPPTMAHFIPIIYEYNIAIADVKLRLNVNEHNVINRNNDLDENGTTVIRTLLRGSYS</sequence>
<dbReference type="PANTHER" id="PTHR32085">
    <property type="entry name" value="PROTEIN CSF1"/>
    <property type="match status" value="1"/>
</dbReference>
<dbReference type="GO" id="GO:0006113">
    <property type="term" value="P:fermentation"/>
    <property type="evidence" value="ECO:0007669"/>
    <property type="project" value="InterPro"/>
</dbReference>
<organism evidence="2 3">
    <name type="scientific">Thamnocephalis sphaerospora</name>
    <dbReference type="NCBI Taxonomy" id="78915"/>
    <lineage>
        <taxon>Eukaryota</taxon>
        <taxon>Fungi</taxon>
        <taxon>Fungi incertae sedis</taxon>
        <taxon>Zoopagomycota</taxon>
        <taxon>Zoopagomycotina</taxon>
        <taxon>Zoopagomycetes</taxon>
        <taxon>Zoopagales</taxon>
        <taxon>Sigmoideomycetaceae</taxon>
        <taxon>Thamnocephalis</taxon>
    </lineage>
</organism>
<evidence type="ECO:0000313" key="3">
    <source>
        <dbReference type="Proteomes" id="UP000271241"/>
    </source>
</evidence>
<accession>A0A4P9XG24</accession>
<protein>
    <recommendedName>
        <fullName evidence="1">Csf1 N-terminal domain-containing protein</fullName>
    </recommendedName>
</protein>
<name>A0A4P9XG24_9FUNG</name>
<dbReference type="InterPro" id="IPR029636">
    <property type="entry name" value="Csf1"/>
</dbReference>
<dbReference type="OrthoDB" id="10051416at2759"/>
<evidence type="ECO:0000313" key="2">
    <source>
        <dbReference type="EMBL" id="RKP04573.1"/>
    </source>
</evidence>
<dbReference type="Pfam" id="PF21678">
    <property type="entry name" value="Csf1_N"/>
    <property type="match status" value="1"/>
</dbReference>
<feature type="domain" description="Csf1 N-terminal" evidence="1">
    <location>
        <begin position="10"/>
        <end position="303"/>
    </location>
</feature>
<dbReference type="GO" id="GO:0016020">
    <property type="term" value="C:membrane"/>
    <property type="evidence" value="ECO:0007669"/>
    <property type="project" value="InterPro"/>
</dbReference>